<comment type="caution">
    <text evidence="1">The sequence shown here is derived from an EMBL/GenBank/DDBJ whole genome shotgun (WGS) entry which is preliminary data.</text>
</comment>
<evidence type="ECO:0000313" key="2">
    <source>
        <dbReference type="Proteomes" id="UP001153076"/>
    </source>
</evidence>
<accession>A0A9Q1GN14</accession>
<name>A0A9Q1GN14_9CARY</name>
<dbReference type="AlphaFoldDB" id="A0A9Q1GN14"/>
<dbReference type="EMBL" id="JAKOGI010001940">
    <property type="protein sequence ID" value="KAJ8423550.1"/>
    <property type="molecule type" value="Genomic_DNA"/>
</dbReference>
<protein>
    <submittedName>
        <fullName evidence="1">Uncharacterized protein</fullName>
    </submittedName>
</protein>
<sequence>MKSEVEGLGHLTLVDAFKWRGKRKVVDPNRGTVVGGATSSRNRWRWRCCVSGHLEKLGKKMDKHKQETMKWKNGMGERIEQKLANTYPKMGCIAAIECYSLMQPEMFPGRRPMFIVGAGRFTPVYVLMIKYRFALVGAVRYSAMFTQDEAYVHRGKPWRVSVGAVRHSAMFIQDEAYVHHGTLPCLPRMSPMFTVLTEELREVRDLVRTERNDQHFIQEEDRAVDSKRMCVHDVRLKRSPMRHDKAIIIRRLQASVNKLKATLLEKGHAVRALHDANTKLAIAV</sequence>
<dbReference type="Proteomes" id="UP001153076">
    <property type="component" value="Unassembled WGS sequence"/>
</dbReference>
<proteinExistence type="predicted"/>
<evidence type="ECO:0000313" key="1">
    <source>
        <dbReference type="EMBL" id="KAJ8423550.1"/>
    </source>
</evidence>
<organism evidence="1 2">
    <name type="scientific">Carnegiea gigantea</name>
    <dbReference type="NCBI Taxonomy" id="171969"/>
    <lineage>
        <taxon>Eukaryota</taxon>
        <taxon>Viridiplantae</taxon>
        <taxon>Streptophyta</taxon>
        <taxon>Embryophyta</taxon>
        <taxon>Tracheophyta</taxon>
        <taxon>Spermatophyta</taxon>
        <taxon>Magnoliopsida</taxon>
        <taxon>eudicotyledons</taxon>
        <taxon>Gunneridae</taxon>
        <taxon>Pentapetalae</taxon>
        <taxon>Caryophyllales</taxon>
        <taxon>Cactineae</taxon>
        <taxon>Cactaceae</taxon>
        <taxon>Cactoideae</taxon>
        <taxon>Echinocereeae</taxon>
        <taxon>Carnegiea</taxon>
    </lineage>
</organism>
<gene>
    <name evidence="1" type="ORF">Cgig2_007081</name>
</gene>
<reference evidence="1" key="1">
    <citation type="submission" date="2022-04" db="EMBL/GenBank/DDBJ databases">
        <title>Carnegiea gigantea Genome sequencing and assembly v2.</title>
        <authorList>
            <person name="Copetti D."/>
            <person name="Sanderson M.J."/>
            <person name="Burquez A."/>
            <person name="Wojciechowski M.F."/>
        </authorList>
    </citation>
    <scope>NUCLEOTIDE SEQUENCE</scope>
    <source>
        <strain evidence="1">SGP5-SGP5p</strain>
        <tissue evidence="1">Aerial part</tissue>
    </source>
</reference>
<keyword evidence="2" id="KW-1185">Reference proteome</keyword>